<keyword evidence="7" id="KW-0413">Isomerase</keyword>
<sequence>MQYTYLLVNFFTILIPFLFSFHKKLQFHKTWKAFFPAVFLTGLVFVIWDMYFTHLGVWGFNERYLTGIHVGNLPIEEVLFFFCIPYACVFTFHCLSLFLPKRNNFKKQKNTTVFLVTVLLVVGLLNIGNLYTASTFISLSIVLLLAHFVWRVRWLNRFYVVYGVLLIPFFIVNGVLTGTGIEEEVVWYNPEEFLNIRLLTIPIEDIFYGMELILINLLIYKFLLAREKVNFATASKKQFSEKVLK</sequence>
<comment type="subcellular location">
    <subcellularLocation>
        <location evidence="1">Membrane</location>
        <topology evidence="1">Multi-pass membrane protein</topology>
    </subcellularLocation>
</comment>
<dbReference type="NCBIfam" id="TIGR03462">
    <property type="entry name" value="CarR_dom_SF"/>
    <property type="match status" value="2"/>
</dbReference>
<dbReference type="Proteomes" id="UP000885753">
    <property type="component" value="Unassembled WGS sequence"/>
</dbReference>
<dbReference type="GO" id="GO:0045436">
    <property type="term" value="F:lycopene beta cyclase activity"/>
    <property type="evidence" value="ECO:0007669"/>
    <property type="project" value="UniProtKB-ARBA"/>
</dbReference>
<reference evidence="10" key="1">
    <citation type="journal article" date="2020" name="mSystems">
        <title>Genome- and Community-Level Interaction Insights into Carbon Utilization and Element Cycling Functions of Hydrothermarchaeota in Hydrothermal Sediment.</title>
        <authorList>
            <person name="Zhou Z."/>
            <person name="Liu Y."/>
            <person name="Xu W."/>
            <person name="Pan J."/>
            <person name="Luo Z.H."/>
            <person name="Li M."/>
        </authorList>
    </citation>
    <scope>NUCLEOTIDE SEQUENCE [LARGE SCALE GENOMIC DNA]</scope>
    <source>
        <strain evidence="10">SpSt-1235</strain>
    </source>
</reference>
<feature type="domain" description="Lycopene cyclase" evidence="9">
    <location>
        <begin position="130"/>
        <end position="223"/>
    </location>
</feature>
<evidence type="ECO:0000256" key="8">
    <source>
        <dbReference type="SAM" id="Phobius"/>
    </source>
</evidence>
<protein>
    <submittedName>
        <fullName evidence="10">Lycopene cyclase domain-containing protein</fullName>
    </submittedName>
</protein>
<dbReference type="GO" id="GO:0016117">
    <property type="term" value="P:carotenoid biosynthetic process"/>
    <property type="evidence" value="ECO:0007669"/>
    <property type="project" value="UniProtKB-KW"/>
</dbReference>
<evidence type="ECO:0000256" key="1">
    <source>
        <dbReference type="ARBA" id="ARBA00004141"/>
    </source>
</evidence>
<keyword evidence="3 8" id="KW-0812">Transmembrane</keyword>
<feature type="domain" description="Lycopene cyclase" evidence="9">
    <location>
        <begin position="3"/>
        <end position="95"/>
    </location>
</feature>
<comment type="caution">
    <text evidence="10">The sequence shown here is derived from an EMBL/GenBank/DDBJ whole genome shotgun (WGS) entry which is preliminary data.</text>
</comment>
<comment type="pathway">
    <text evidence="2">Carotenoid biosynthesis.</text>
</comment>
<dbReference type="GO" id="GO:0016020">
    <property type="term" value="C:membrane"/>
    <property type="evidence" value="ECO:0007669"/>
    <property type="project" value="UniProtKB-SubCell"/>
</dbReference>
<gene>
    <name evidence="10" type="ORF">ENO10_08175</name>
</gene>
<dbReference type="Pfam" id="PF18916">
    <property type="entry name" value="Lycopene_cyc"/>
    <property type="match status" value="2"/>
</dbReference>
<name>A0A7C2M6S8_9FLAO</name>
<dbReference type="EMBL" id="DSEE01000588">
    <property type="protein sequence ID" value="HER41181.1"/>
    <property type="molecule type" value="Genomic_DNA"/>
</dbReference>
<evidence type="ECO:0000256" key="3">
    <source>
        <dbReference type="ARBA" id="ARBA00022692"/>
    </source>
</evidence>
<evidence type="ECO:0000256" key="5">
    <source>
        <dbReference type="ARBA" id="ARBA00022989"/>
    </source>
</evidence>
<dbReference type="AlphaFoldDB" id="A0A7C2M6S8"/>
<dbReference type="GO" id="GO:0016872">
    <property type="term" value="F:intramolecular lyase activity"/>
    <property type="evidence" value="ECO:0007669"/>
    <property type="project" value="InterPro"/>
</dbReference>
<evidence type="ECO:0000256" key="4">
    <source>
        <dbReference type="ARBA" id="ARBA00022746"/>
    </source>
</evidence>
<evidence type="ECO:0000256" key="2">
    <source>
        <dbReference type="ARBA" id="ARBA00004829"/>
    </source>
</evidence>
<keyword evidence="6 8" id="KW-0472">Membrane</keyword>
<proteinExistence type="predicted"/>
<evidence type="ECO:0000256" key="7">
    <source>
        <dbReference type="ARBA" id="ARBA00023235"/>
    </source>
</evidence>
<feature type="transmembrane region" description="Helical" evidence="8">
    <location>
        <begin position="34"/>
        <end position="58"/>
    </location>
</feature>
<feature type="transmembrane region" description="Helical" evidence="8">
    <location>
        <begin position="6"/>
        <end position="22"/>
    </location>
</feature>
<keyword evidence="5 8" id="KW-1133">Transmembrane helix</keyword>
<evidence type="ECO:0000256" key="6">
    <source>
        <dbReference type="ARBA" id="ARBA00023136"/>
    </source>
</evidence>
<keyword evidence="4" id="KW-0125">Carotenoid biosynthesis</keyword>
<evidence type="ECO:0000313" key="10">
    <source>
        <dbReference type="EMBL" id="HER41181.1"/>
    </source>
</evidence>
<feature type="transmembrane region" description="Helical" evidence="8">
    <location>
        <begin position="111"/>
        <end position="127"/>
    </location>
</feature>
<evidence type="ECO:0000259" key="9">
    <source>
        <dbReference type="Pfam" id="PF18916"/>
    </source>
</evidence>
<dbReference type="InterPro" id="IPR017825">
    <property type="entry name" value="Lycopene_cyclase_dom"/>
</dbReference>
<feature type="transmembrane region" description="Helical" evidence="8">
    <location>
        <begin position="206"/>
        <end position="224"/>
    </location>
</feature>
<feature type="transmembrane region" description="Helical" evidence="8">
    <location>
        <begin position="78"/>
        <end position="99"/>
    </location>
</feature>
<organism evidence="10">
    <name type="scientific">Salinimicrobium catena</name>
    <dbReference type="NCBI Taxonomy" id="390640"/>
    <lineage>
        <taxon>Bacteria</taxon>
        <taxon>Pseudomonadati</taxon>
        <taxon>Bacteroidota</taxon>
        <taxon>Flavobacteriia</taxon>
        <taxon>Flavobacteriales</taxon>
        <taxon>Flavobacteriaceae</taxon>
        <taxon>Salinimicrobium</taxon>
    </lineage>
</organism>
<feature type="transmembrane region" description="Helical" evidence="8">
    <location>
        <begin position="159"/>
        <end position="181"/>
    </location>
</feature>
<accession>A0A7C2M6S8</accession>
<feature type="transmembrane region" description="Helical" evidence="8">
    <location>
        <begin position="133"/>
        <end position="152"/>
    </location>
</feature>